<dbReference type="EMBL" id="CP017839">
    <property type="protein sequence ID" value="APA99796.1"/>
    <property type="molecule type" value="Genomic_DNA"/>
</dbReference>
<dbReference type="Proteomes" id="UP000180166">
    <property type="component" value="Chromosome"/>
</dbReference>
<accession>A0ABC9Z6P4</accession>
<evidence type="ECO:0000256" key="2">
    <source>
        <dbReference type="PROSITE-ProRule" id="PRU00335"/>
    </source>
</evidence>
<evidence type="ECO:0000313" key="7">
    <source>
        <dbReference type="Proteomes" id="UP000180166"/>
    </source>
</evidence>
<dbReference type="PRINTS" id="PR00455">
    <property type="entry name" value="HTHTETR"/>
</dbReference>
<protein>
    <submittedName>
        <fullName evidence="4">HTH-type transcriptional regulator</fullName>
    </submittedName>
    <submittedName>
        <fullName evidence="5">TetR family transcriptional regulator</fullName>
    </submittedName>
</protein>
<reference evidence="4 7" key="3">
    <citation type="submission" date="2016-10" db="EMBL/GenBank/DDBJ databases">
        <title>Genome sequence of Nocardia seriolae strain EM150506, isolated from Anguila japonica.</title>
        <authorList>
            <person name="Han H.-J."/>
        </authorList>
    </citation>
    <scope>NUCLEOTIDE SEQUENCE [LARGE SCALE GENOMIC DNA]</scope>
    <source>
        <strain evidence="4 7">EM150506</strain>
    </source>
</reference>
<dbReference type="RefSeq" id="WP_036552808.1">
    <property type="nucleotide sequence ID" value="NZ_AP028459.1"/>
</dbReference>
<dbReference type="KEGG" id="nsr:NS506_05753"/>
<dbReference type="InterPro" id="IPR009057">
    <property type="entry name" value="Homeodomain-like_sf"/>
</dbReference>
<reference evidence="6" key="1">
    <citation type="submission" date="2015-07" db="EMBL/GenBank/DDBJ databases">
        <title>Nocardia seriolae U-1 whole genome shotgun sequence.</title>
        <authorList>
            <person name="Imajoh M."/>
            <person name="Fukumoto Y."/>
            <person name="Sukeda M."/>
            <person name="Yamane J."/>
            <person name="Yamasaki K."/>
            <person name="Shimizu M."/>
            <person name="Ohnishi K."/>
            <person name="Oshima S."/>
        </authorList>
    </citation>
    <scope>NUCLEOTIDE SEQUENCE [LARGE SCALE GENOMIC DNA]</scope>
    <source>
        <strain evidence="6">U-1</strain>
    </source>
</reference>
<dbReference type="SUPFAM" id="SSF46689">
    <property type="entry name" value="Homeodomain-like"/>
    <property type="match status" value="1"/>
</dbReference>
<keyword evidence="6" id="KW-1185">Reference proteome</keyword>
<organism evidence="5 6">
    <name type="scientific">Nocardia seriolae</name>
    <dbReference type="NCBI Taxonomy" id="37332"/>
    <lineage>
        <taxon>Bacteria</taxon>
        <taxon>Bacillati</taxon>
        <taxon>Actinomycetota</taxon>
        <taxon>Actinomycetes</taxon>
        <taxon>Mycobacteriales</taxon>
        <taxon>Nocardiaceae</taxon>
        <taxon>Nocardia</taxon>
    </lineage>
</organism>
<evidence type="ECO:0000313" key="4">
    <source>
        <dbReference type="EMBL" id="APA99796.1"/>
    </source>
</evidence>
<dbReference type="PANTHER" id="PTHR30055:SF226">
    <property type="entry name" value="HTH-TYPE TRANSCRIPTIONAL REGULATOR PKSA"/>
    <property type="match status" value="1"/>
</dbReference>
<dbReference type="PROSITE" id="PS50977">
    <property type="entry name" value="HTH_TETR_2"/>
    <property type="match status" value="1"/>
</dbReference>
<feature type="domain" description="HTH tetR-type" evidence="3">
    <location>
        <begin position="16"/>
        <end position="76"/>
    </location>
</feature>
<sequence length="207" mass="22802">MPVAELPPNKHQERSQRTRGLLLDATIESLAEVGYANASTGDISGRAGVTRGAFLHHFHTRTELFAQAIEHLATRQRAAAQQVAEAVSATTRPADILVDLIAATFAGELGSASVELFVAIRHDQEQAERMLRVQRDLAREVLEQAIALIGPEIPADNVEHAFWMTINFVRGTIVDDMLGRNPQRRKQMLEHWRTLAAVALTEAAGRD</sequence>
<keyword evidence="1 2" id="KW-0238">DNA-binding</keyword>
<dbReference type="AlphaFoldDB" id="A0ABC9Z6P4"/>
<dbReference type="InterPro" id="IPR001647">
    <property type="entry name" value="HTH_TetR"/>
</dbReference>
<dbReference type="GO" id="GO:0003677">
    <property type="term" value="F:DNA binding"/>
    <property type="evidence" value="ECO:0007669"/>
    <property type="project" value="UniProtKB-UniRule"/>
</dbReference>
<dbReference type="InterPro" id="IPR050109">
    <property type="entry name" value="HTH-type_TetR-like_transc_reg"/>
</dbReference>
<dbReference type="EMBL" id="BBYQ01000278">
    <property type="protein sequence ID" value="GAP33469.1"/>
    <property type="molecule type" value="Genomic_DNA"/>
</dbReference>
<evidence type="ECO:0000313" key="6">
    <source>
        <dbReference type="Proteomes" id="UP000037179"/>
    </source>
</evidence>
<dbReference type="GO" id="GO:0006355">
    <property type="term" value="P:regulation of DNA-templated transcription"/>
    <property type="evidence" value="ECO:0007669"/>
    <property type="project" value="UniProtKB-ARBA"/>
</dbReference>
<dbReference type="Pfam" id="PF00440">
    <property type="entry name" value="TetR_N"/>
    <property type="match status" value="1"/>
</dbReference>
<dbReference type="PANTHER" id="PTHR30055">
    <property type="entry name" value="HTH-TYPE TRANSCRIPTIONAL REGULATOR RUTR"/>
    <property type="match status" value="1"/>
</dbReference>
<reference evidence="5 6" key="2">
    <citation type="journal article" date="2016" name="Genome Announc.">
        <title>Draft Genome Sequence of Erythromycin- and Oxytetracycline-Sensitive Nocardia seriolae Strain U-1 (NBRC 110359).</title>
        <authorList>
            <person name="Imajoh M."/>
            <person name="Sukeda M."/>
            <person name="Shimizu M."/>
            <person name="Yamane J."/>
            <person name="Ohnishi K."/>
            <person name="Oshima S."/>
        </authorList>
    </citation>
    <scope>NUCLEOTIDE SEQUENCE [LARGE SCALE GENOMIC DNA]</scope>
    <source>
        <strain evidence="5 6">U-1</strain>
    </source>
</reference>
<evidence type="ECO:0000259" key="3">
    <source>
        <dbReference type="PROSITE" id="PS50977"/>
    </source>
</evidence>
<gene>
    <name evidence="4" type="ORF">NS506_05753</name>
    <name evidence="5" type="ORF">NSK11_contig00278-0003</name>
</gene>
<name>A0ABC9Z6P4_9NOCA</name>
<evidence type="ECO:0000313" key="5">
    <source>
        <dbReference type="EMBL" id="GAP33469.1"/>
    </source>
</evidence>
<dbReference type="GeneID" id="93376260"/>
<feature type="DNA-binding region" description="H-T-H motif" evidence="2">
    <location>
        <begin position="39"/>
        <end position="58"/>
    </location>
</feature>
<proteinExistence type="predicted"/>
<dbReference type="Gene3D" id="1.10.357.10">
    <property type="entry name" value="Tetracycline Repressor, domain 2"/>
    <property type="match status" value="1"/>
</dbReference>
<dbReference type="Proteomes" id="UP000037179">
    <property type="component" value="Unassembled WGS sequence"/>
</dbReference>
<evidence type="ECO:0000256" key="1">
    <source>
        <dbReference type="ARBA" id="ARBA00023125"/>
    </source>
</evidence>